<proteinExistence type="predicted"/>
<dbReference type="Proteomes" id="UP000016023">
    <property type="component" value="Unassembled WGS sequence"/>
</dbReference>
<keyword evidence="3" id="KW-1185">Reference proteome</keyword>
<dbReference type="AlphaFoldDB" id="H1Q046"/>
<organism evidence="2 3">
    <name type="scientific">Prevotella micans F0438</name>
    <dbReference type="NCBI Taxonomy" id="883158"/>
    <lineage>
        <taxon>Bacteria</taxon>
        <taxon>Pseudomonadati</taxon>
        <taxon>Bacteroidota</taxon>
        <taxon>Bacteroidia</taxon>
        <taxon>Bacteroidales</taxon>
        <taxon>Prevotellaceae</taxon>
        <taxon>Prevotella</taxon>
    </lineage>
</organism>
<reference evidence="2 3" key="1">
    <citation type="submission" date="2011-12" db="EMBL/GenBank/DDBJ databases">
        <title>The Genome Sequence of Prevotella micans F0438.</title>
        <authorList>
            <consortium name="The Broad Institute Genome Sequencing Platform"/>
            <person name="Earl A."/>
            <person name="Ward D."/>
            <person name="Feldgarden M."/>
            <person name="Gevers D."/>
            <person name="Izard J."/>
            <person name="Baranova O.V."/>
            <person name="Blanton J.M."/>
            <person name="Wade W.G."/>
            <person name="Dewhirst F.E."/>
            <person name="Young S.K."/>
            <person name="Zeng Q."/>
            <person name="Gargeya S."/>
            <person name="Fitzgerald M."/>
            <person name="Haas B."/>
            <person name="Abouelleil A."/>
            <person name="Alvarado L."/>
            <person name="Arachchi H.M."/>
            <person name="Berlin A."/>
            <person name="Chapman S.B."/>
            <person name="Gearin G."/>
            <person name="Goldberg J."/>
            <person name="Griggs A."/>
            <person name="Gujja S."/>
            <person name="Hansen M."/>
            <person name="Heiman D."/>
            <person name="Howarth C."/>
            <person name="Larimer J."/>
            <person name="Lui A."/>
            <person name="MacDonald P.J.P."/>
            <person name="McCowen C."/>
            <person name="Montmayeur A."/>
            <person name="Murphy C."/>
            <person name="Neiman D."/>
            <person name="Pearson M."/>
            <person name="Priest M."/>
            <person name="Roberts A."/>
            <person name="Saif S."/>
            <person name="Shea T."/>
            <person name="Sisk P."/>
            <person name="Stolte C."/>
            <person name="Sykes S."/>
            <person name="Wortman J."/>
            <person name="Nusbaum C."/>
            <person name="Birren B."/>
        </authorList>
    </citation>
    <scope>NUCLEOTIDE SEQUENCE [LARGE SCALE GENOMIC DNA]</scope>
    <source>
        <strain evidence="2 3">F0438</strain>
    </source>
</reference>
<accession>H1Q046</accession>
<protein>
    <recommendedName>
        <fullName evidence="4">Fibrobacter succinogenes major paralogous domain-containing protein</fullName>
    </recommendedName>
</protein>
<name>H1Q046_9BACT</name>
<sequence length="537" mass="60259">MKHNNFFANAASKALALAATVMMMSAAFTACSSSNDGPTTEPKINTVTIDGVERPIVKARYEDGFKGDYWLYLYLSADGKERIEIILDKELHMNGSLIDLTKKEEKHDEKSYWGVAYYQLDNPDISILFSIHGKPGNNHPVFTTGTLTASGSPDGTINIVLKNGRVKGDDGKEHTIVLSYSGTMENIGGSQPQPQTNTVTINGKDRKIEKVEYYEYPGERYYFTLYLTPDGKENVLIGLKKDRHFGKDIDLTKREPETDDHFWAVQYNTSESGKSFTYYGQNPDDHFFKSGTLNGNASFNSDLSGTLNLVLKNGKIKNNDGTEFTFLVNYNGPIESEQFVDLGLPSGTKWAKCNVGADKPEAYGKYFAWGETEDKSGQKSYDWGSYKWANKSNIRITKYCTNPDHGSNGFTDGRTELEAADDAATRYDKISCTPTQAQMEELMDKCTWTWKAYNGVYGYEVKGPNYNRIFLPAAGLYYNRELNKKGTGCYYWTKTLDTNASMLAVQLKGWRVNDSDEIRVGSDNRCRGLSVRGVRKK</sequence>
<evidence type="ECO:0000256" key="1">
    <source>
        <dbReference type="SAM" id="SignalP"/>
    </source>
</evidence>
<dbReference type="PROSITE" id="PS51257">
    <property type="entry name" value="PROKAR_LIPOPROTEIN"/>
    <property type="match status" value="1"/>
</dbReference>
<evidence type="ECO:0000313" key="3">
    <source>
        <dbReference type="Proteomes" id="UP000016023"/>
    </source>
</evidence>
<evidence type="ECO:0000313" key="2">
    <source>
        <dbReference type="EMBL" id="EHO74123.1"/>
    </source>
</evidence>
<dbReference type="STRING" id="883158.HMPREF9140_00284"/>
<dbReference type="RefSeq" id="WP_006951234.1">
    <property type="nucleotide sequence ID" value="NZ_JH594521.1"/>
</dbReference>
<dbReference type="eggNOG" id="ENOG5032Q0R">
    <property type="taxonomic scope" value="Bacteria"/>
</dbReference>
<keyword evidence="1" id="KW-0732">Signal</keyword>
<dbReference type="EMBL" id="AGWK01000009">
    <property type="protein sequence ID" value="EHO74123.1"/>
    <property type="molecule type" value="Genomic_DNA"/>
</dbReference>
<gene>
    <name evidence="2" type="ORF">HMPREF9140_00284</name>
</gene>
<dbReference type="PATRIC" id="fig|883158.3.peg.294"/>
<feature type="chain" id="PRO_5003551932" description="Fibrobacter succinogenes major paralogous domain-containing protein" evidence="1">
    <location>
        <begin position="30"/>
        <end position="537"/>
    </location>
</feature>
<evidence type="ECO:0008006" key="4">
    <source>
        <dbReference type="Google" id="ProtNLM"/>
    </source>
</evidence>
<comment type="caution">
    <text evidence="2">The sequence shown here is derived from an EMBL/GenBank/DDBJ whole genome shotgun (WGS) entry which is preliminary data.</text>
</comment>
<feature type="signal peptide" evidence="1">
    <location>
        <begin position="1"/>
        <end position="29"/>
    </location>
</feature>
<dbReference type="HOGENOM" id="CLU_037942_0_0_10"/>